<accession>A0AAP2GKS7</accession>
<evidence type="ECO:0000259" key="1">
    <source>
        <dbReference type="Pfam" id="PF10021"/>
    </source>
</evidence>
<keyword evidence="3" id="KW-1185">Reference proteome</keyword>
<sequence>MKKTERIQIAKNTLEIIEQGHYTNRKGITISIKEQMQKCIESSIHYAAESFDDVREKIAPILATSKTPTRFDVLDATTLDAAYKLSMEGITDIVGLNFASAKNPGGGFLNGSQAQEESIARSTGLYPCLIKNFEMYQVNRNHGSCLYTDNMIYSPDVPVLKDDDGELLDTPYLLSIITSPAVNAGAIKRNERHNVSQIEPVMISRIEKVLSVALVHCHKNLILGAWAVVFLKMSRMMLPGISRFI</sequence>
<feature type="domain" description="Microbial-type PARG catalytic" evidence="1">
    <location>
        <begin position="10"/>
        <end position="162"/>
    </location>
</feature>
<dbReference type="PANTHER" id="PTHR35596">
    <property type="entry name" value="DUF2263 DOMAIN-CONTAINING PROTEIN"/>
    <property type="match status" value="1"/>
</dbReference>
<dbReference type="NCBIfam" id="TIGR02452">
    <property type="entry name" value="TIGR02452 family protein"/>
    <property type="match status" value="1"/>
</dbReference>
<dbReference type="InterPro" id="IPR043472">
    <property type="entry name" value="Macro_dom-like"/>
</dbReference>
<dbReference type="EMBL" id="JAHESF010000027">
    <property type="protein sequence ID" value="MBT1699636.1"/>
    <property type="molecule type" value="Genomic_DNA"/>
</dbReference>
<dbReference type="Pfam" id="PF10021">
    <property type="entry name" value="PARG_cat_microb"/>
    <property type="match status" value="1"/>
</dbReference>
<dbReference type="PANTHER" id="PTHR35596:SF1">
    <property type="entry name" value="MICROBIAL-TYPE PARG CATALYTIC DOMAIN-CONTAINING PROTEIN"/>
    <property type="match status" value="1"/>
</dbReference>
<proteinExistence type="predicted"/>
<dbReference type="InterPro" id="IPR012664">
    <property type="entry name" value="CHP02452"/>
</dbReference>
<evidence type="ECO:0000313" key="3">
    <source>
        <dbReference type="Proteomes" id="UP001319200"/>
    </source>
</evidence>
<dbReference type="RefSeq" id="WP_254167719.1">
    <property type="nucleotide sequence ID" value="NZ_JAHESF010000027.1"/>
</dbReference>
<gene>
    <name evidence="2" type="ORF">KK083_22245</name>
</gene>
<organism evidence="2 3">
    <name type="scientific">Chryseosolibacter histidini</name>
    <dbReference type="NCBI Taxonomy" id="2782349"/>
    <lineage>
        <taxon>Bacteria</taxon>
        <taxon>Pseudomonadati</taxon>
        <taxon>Bacteroidota</taxon>
        <taxon>Cytophagia</taxon>
        <taxon>Cytophagales</taxon>
        <taxon>Chryseotaleaceae</taxon>
        <taxon>Chryseosolibacter</taxon>
    </lineage>
</organism>
<dbReference type="Proteomes" id="UP001319200">
    <property type="component" value="Unassembled WGS sequence"/>
</dbReference>
<comment type="caution">
    <text evidence="2">The sequence shown here is derived from an EMBL/GenBank/DDBJ whole genome shotgun (WGS) entry which is preliminary data.</text>
</comment>
<reference evidence="2 3" key="1">
    <citation type="submission" date="2021-05" db="EMBL/GenBank/DDBJ databases">
        <title>A Polyphasic approach of four new species of the genus Ohtaekwangia: Ohtaekwangia histidinii sp. nov., Ohtaekwangia cretensis sp. nov., Ohtaekwangia indiensis sp. nov., Ohtaekwangia reichenbachii sp. nov. from diverse environment.</title>
        <authorList>
            <person name="Octaviana S."/>
        </authorList>
    </citation>
    <scope>NUCLEOTIDE SEQUENCE [LARGE SCALE GENOMIC DNA]</scope>
    <source>
        <strain evidence="2 3">PWU4</strain>
    </source>
</reference>
<protein>
    <submittedName>
        <fullName evidence="2">TIGR02452 family protein</fullName>
    </submittedName>
</protein>
<evidence type="ECO:0000313" key="2">
    <source>
        <dbReference type="EMBL" id="MBT1699636.1"/>
    </source>
</evidence>
<name>A0AAP2GKS7_9BACT</name>
<dbReference type="AlphaFoldDB" id="A0AAP2GKS7"/>
<dbReference type="PIRSF" id="PIRSF014899">
    <property type="entry name" value="UCP014899"/>
    <property type="match status" value="1"/>
</dbReference>
<dbReference type="Gene3D" id="3.40.220.10">
    <property type="entry name" value="Leucine Aminopeptidase, subunit E, domain 1"/>
    <property type="match status" value="1"/>
</dbReference>
<dbReference type="InterPro" id="IPR019261">
    <property type="entry name" value="PARG_cat_microbial"/>
</dbReference>